<dbReference type="AlphaFoldDB" id="A0A517SHI8"/>
<dbReference type="SUPFAM" id="SSF51905">
    <property type="entry name" value="FAD/NAD(P)-binding domain"/>
    <property type="match status" value="1"/>
</dbReference>
<dbReference type="EMBL" id="CP036271">
    <property type="protein sequence ID" value="QDT55598.1"/>
    <property type="molecule type" value="Genomic_DNA"/>
</dbReference>
<evidence type="ECO:0000259" key="1">
    <source>
        <dbReference type="Pfam" id="PF01494"/>
    </source>
</evidence>
<dbReference type="RefSeq" id="WP_145031541.1">
    <property type="nucleotide sequence ID" value="NZ_CP036271.1"/>
</dbReference>
<dbReference type="KEGG" id="ccos:Pan44_36440"/>
<dbReference type="Gene3D" id="3.50.50.60">
    <property type="entry name" value="FAD/NAD(P)-binding domain"/>
    <property type="match status" value="1"/>
</dbReference>
<feature type="domain" description="FAD-binding" evidence="1">
    <location>
        <begin position="9"/>
        <end position="182"/>
    </location>
</feature>
<proteinExistence type="predicted"/>
<name>A0A517SHI8_9PLAN</name>
<protein>
    <recommendedName>
        <fullName evidence="1">FAD-binding domain-containing protein</fullName>
    </recommendedName>
</protein>
<dbReference type="PRINTS" id="PR00469">
    <property type="entry name" value="PNDRDTASEII"/>
</dbReference>
<dbReference type="PANTHER" id="PTHR43747">
    <property type="entry name" value="FAD-BINDING PROTEIN"/>
    <property type="match status" value="1"/>
</dbReference>
<accession>A0A517SHI8</accession>
<dbReference type="OrthoDB" id="9806565at2"/>
<dbReference type="InterPro" id="IPR002938">
    <property type="entry name" value="FAD-bd"/>
</dbReference>
<dbReference type="Pfam" id="PF01494">
    <property type="entry name" value="FAD_binding_3"/>
    <property type="match status" value="1"/>
</dbReference>
<dbReference type="PANTHER" id="PTHR43747:SF1">
    <property type="entry name" value="SLR1998 PROTEIN"/>
    <property type="match status" value="1"/>
</dbReference>
<dbReference type="InterPro" id="IPR050816">
    <property type="entry name" value="Flavin-dep_Halogenase_NPB"/>
</dbReference>
<reference evidence="2 3" key="1">
    <citation type="submission" date="2019-02" db="EMBL/GenBank/DDBJ databases">
        <title>Deep-cultivation of Planctomycetes and their phenomic and genomic characterization uncovers novel biology.</title>
        <authorList>
            <person name="Wiegand S."/>
            <person name="Jogler M."/>
            <person name="Boedeker C."/>
            <person name="Pinto D."/>
            <person name="Vollmers J."/>
            <person name="Rivas-Marin E."/>
            <person name="Kohn T."/>
            <person name="Peeters S.H."/>
            <person name="Heuer A."/>
            <person name="Rast P."/>
            <person name="Oberbeckmann S."/>
            <person name="Bunk B."/>
            <person name="Jeske O."/>
            <person name="Meyerdierks A."/>
            <person name="Storesund J.E."/>
            <person name="Kallscheuer N."/>
            <person name="Luecker S."/>
            <person name="Lage O.M."/>
            <person name="Pohl T."/>
            <person name="Merkel B.J."/>
            <person name="Hornburger P."/>
            <person name="Mueller R.-W."/>
            <person name="Bruemmer F."/>
            <person name="Labrenz M."/>
            <person name="Spormann A.M."/>
            <person name="Op den Camp H."/>
            <person name="Overmann J."/>
            <person name="Amann R."/>
            <person name="Jetten M.S.M."/>
            <person name="Mascher T."/>
            <person name="Medema M.H."/>
            <person name="Devos D.P."/>
            <person name="Kaster A.-K."/>
            <person name="Ovreas L."/>
            <person name="Rohde M."/>
            <person name="Galperin M.Y."/>
            <person name="Jogler C."/>
        </authorList>
    </citation>
    <scope>NUCLEOTIDE SEQUENCE [LARGE SCALE GENOMIC DNA]</scope>
    <source>
        <strain evidence="2 3">Pan44</strain>
    </source>
</reference>
<evidence type="ECO:0000313" key="3">
    <source>
        <dbReference type="Proteomes" id="UP000315700"/>
    </source>
</evidence>
<dbReference type="InterPro" id="IPR036188">
    <property type="entry name" value="FAD/NAD-bd_sf"/>
</dbReference>
<organism evidence="2 3">
    <name type="scientific">Caulifigura coniformis</name>
    <dbReference type="NCBI Taxonomy" id="2527983"/>
    <lineage>
        <taxon>Bacteria</taxon>
        <taxon>Pseudomonadati</taxon>
        <taxon>Planctomycetota</taxon>
        <taxon>Planctomycetia</taxon>
        <taxon>Planctomycetales</taxon>
        <taxon>Planctomycetaceae</taxon>
        <taxon>Caulifigura</taxon>
    </lineage>
</organism>
<evidence type="ECO:0000313" key="2">
    <source>
        <dbReference type="EMBL" id="QDT55598.1"/>
    </source>
</evidence>
<dbReference type="Proteomes" id="UP000315700">
    <property type="component" value="Chromosome"/>
</dbReference>
<dbReference type="FunCoup" id="A0A517SHI8">
    <property type="interactions" value="557"/>
</dbReference>
<sequence length="440" mass="49691">MMAAAKVTETDVVVIGGGPGGSTVSTVLADRGLKVELFERDLYPRFHIGESLIPETYWVFKRIGMLDKMKKSAFVKKYSVQFVNSQGKESAPFYFHDNKPHECSQTWQVIRSDFDTMMLDNAREHGVNVHQPARVLEVLFEGERAVGVKVQQDGETREVRAKAVVDASGQSTMLQNRLKLRKWDPILNKGAIWTYWRGAYRDTGRDEGATVVIQTPDKKGWFWYIPQHDGTMSVGVVAPFDDLFKGRGSHEQVYNEEVERCPAVKRRIEGAERATGYFATKDYSYRSSKAAGDGWVMVGDAYGFLDPLYSSGVLLALKSGELAGDAIADGIAAGDTSGEKLGAWSENFNKGVDRMRRLVCEYYDGFSFGRFIKKFPQYRNMITDLLIGDLFDDRVDEIWAPLESTYVEGKHEIPKWNDEPPEVIRDNKVNELFLPEGELR</sequence>
<keyword evidence="3" id="KW-1185">Reference proteome</keyword>
<gene>
    <name evidence="2" type="ORF">Pan44_36440</name>
</gene>
<dbReference type="GO" id="GO:0071949">
    <property type="term" value="F:FAD binding"/>
    <property type="evidence" value="ECO:0007669"/>
    <property type="project" value="InterPro"/>
</dbReference>
<dbReference type="InParanoid" id="A0A517SHI8"/>